<reference evidence="7" key="1">
    <citation type="submission" date="2022-09" db="EMBL/GenBank/DDBJ databases">
        <title>Enrichment on poylsaccharides allowed isolation of novel metabolic and taxonomic groups of Haloarchaea.</title>
        <authorList>
            <person name="Sorokin D.Y."/>
            <person name="Elcheninov A.G."/>
            <person name="Khizhniak T.V."/>
            <person name="Kolganova T.V."/>
            <person name="Kublanov I.V."/>
        </authorList>
    </citation>
    <scope>NUCLEOTIDE SEQUENCE</scope>
    <source>
        <strain evidence="7">AArc-xg1-1</strain>
    </source>
</reference>
<dbReference type="PANTHER" id="PTHR42729">
    <property type="entry name" value="OLIGO/DIPEPTIDE TRANSPORT, PERMEASE PROTEIN (DPPC-2)"/>
    <property type="match status" value="1"/>
</dbReference>
<dbReference type="InterPro" id="IPR000515">
    <property type="entry name" value="MetI-like"/>
</dbReference>
<sequence>MVDTDTEDDKQTVTDGAGGAQAFFEQAGDYESSTTSKKDRTYRKLDLYIFAPFRVAWSDWRARVGISIIVFFVLLGTVGVELVEEPLLNEATPYTTWFQTWGVPLGTDNWGRPIHKMLVHSTPAILKMALAGVLFAVGLAIVIGIVAGYKGGTVDYVLMTLTDIVMIIPGLPLTIVLIAIWQPRDPFFVGVVLAIDSWPSLARMLRSQVLTIREEEYVEAARAMGVPTHSIVQKDITPQLMPYIMINASNAAQSVIFAAVGLYFLGFLPAGGAYNWGVMMNEAYQTGGALANPWRGGHWLFAPMIMLTVFTMGLILFSQGMDRVFNTKIRARHAKTVADDEEELN</sequence>
<comment type="similarity">
    <text evidence="5">Belongs to the binding-protein-dependent transport system permease family.</text>
</comment>
<dbReference type="Gene3D" id="1.10.3720.10">
    <property type="entry name" value="MetI-like"/>
    <property type="match status" value="1"/>
</dbReference>
<keyword evidence="4 5" id="KW-0472">Membrane</keyword>
<dbReference type="GO" id="GO:0005886">
    <property type="term" value="C:plasma membrane"/>
    <property type="evidence" value="ECO:0007669"/>
    <property type="project" value="UniProtKB-SubCell"/>
</dbReference>
<protein>
    <submittedName>
        <fullName evidence="7">ABC transporter permease</fullName>
    </submittedName>
</protein>
<feature type="transmembrane region" description="Helical" evidence="5">
    <location>
        <begin position="255"/>
        <end position="276"/>
    </location>
</feature>
<feature type="transmembrane region" description="Helical" evidence="5">
    <location>
        <begin position="64"/>
        <end position="83"/>
    </location>
</feature>
<keyword evidence="3 5" id="KW-1133">Transmembrane helix</keyword>
<name>A0AAP2Z3A9_9EURY</name>
<keyword evidence="2 5" id="KW-0812">Transmembrane</keyword>
<evidence type="ECO:0000313" key="7">
    <source>
        <dbReference type="EMBL" id="MCU4743309.1"/>
    </source>
</evidence>
<feature type="domain" description="ABC transmembrane type-1" evidence="6">
    <location>
        <begin position="122"/>
        <end position="318"/>
    </location>
</feature>
<evidence type="ECO:0000256" key="2">
    <source>
        <dbReference type="ARBA" id="ARBA00022692"/>
    </source>
</evidence>
<comment type="subcellular location">
    <subcellularLocation>
        <location evidence="5">Cell membrane</location>
        <topology evidence="5">Multi-pass membrane protein</topology>
    </subcellularLocation>
    <subcellularLocation>
        <location evidence="1">Membrane</location>
        <topology evidence="1">Multi-pass membrane protein</topology>
    </subcellularLocation>
</comment>
<evidence type="ECO:0000256" key="3">
    <source>
        <dbReference type="ARBA" id="ARBA00022989"/>
    </source>
</evidence>
<accession>A0AAP2Z3A9</accession>
<evidence type="ECO:0000256" key="5">
    <source>
        <dbReference type="RuleBase" id="RU363032"/>
    </source>
</evidence>
<proteinExistence type="inferred from homology"/>
<organism evidence="7 8">
    <name type="scientific">Natronoglomus mannanivorans</name>
    <dbReference type="NCBI Taxonomy" id="2979990"/>
    <lineage>
        <taxon>Archaea</taxon>
        <taxon>Methanobacteriati</taxon>
        <taxon>Methanobacteriota</taxon>
        <taxon>Stenosarchaea group</taxon>
        <taxon>Halobacteria</taxon>
        <taxon>Halobacteriales</taxon>
        <taxon>Natrialbaceae</taxon>
        <taxon>Natronoglomus</taxon>
    </lineage>
</organism>
<evidence type="ECO:0000259" key="6">
    <source>
        <dbReference type="PROSITE" id="PS50928"/>
    </source>
</evidence>
<comment type="caution">
    <text evidence="7">The sequence shown here is derived from an EMBL/GenBank/DDBJ whole genome shotgun (WGS) entry which is preliminary data.</text>
</comment>
<dbReference type="Proteomes" id="UP001321018">
    <property type="component" value="Unassembled WGS sequence"/>
</dbReference>
<dbReference type="AlphaFoldDB" id="A0AAP2Z3A9"/>
<feature type="transmembrane region" description="Helical" evidence="5">
    <location>
        <begin position="125"/>
        <end position="149"/>
    </location>
</feature>
<dbReference type="EMBL" id="JAOPKA010000014">
    <property type="protein sequence ID" value="MCU4743309.1"/>
    <property type="molecule type" value="Genomic_DNA"/>
</dbReference>
<dbReference type="PANTHER" id="PTHR42729:SF1">
    <property type="entry name" value="OLIGO_DIPEPTIDE TRANSPORT, PERMEASE PROTEIN (DPPC-2)"/>
    <property type="match status" value="1"/>
</dbReference>
<gene>
    <name evidence="7" type="ORF">OB960_18125</name>
</gene>
<feature type="transmembrane region" description="Helical" evidence="5">
    <location>
        <begin position="156"/>
        <end position="181"/>
    </location>
</feature>
<dbReference type="Pfam" id="PF00528">
    <property type="entry name" value="BPD_transp_1"/>
    <property type="match status" value="1"/>
</dbReference>
<dbReference type="RefSeq" id="WP_338005126.1">
    <property type="nucleotide sequence ID" value="NZ_JAOPKA010000014.1"/>
</dbReference>
<dbReference type="InterPro" id="IPR035906">
    <property type="entry name" value="MetI-like_sf"/>
</dbReference>
<evidence type="ECO:0000313" key="8">
    <source>
        <dbReference type="Proteomes" id="UP001321018"/>
    </source>
</evidence>
<dbReference type="PROSITE" id="PS50928">
    <property type="entry name" value="ABC_TM1"/>
    <property type="match status" value="1"/>
</dbReference>
<dbReference type="SUPFAM" id="SSF161098">
    <property type="entry name" value="MetI-like"/>
    <property type="match status" value="1"/>
</dbReference>
<dbReference type="CDD" id="cd06261">
    <property type="entry name" value="TM_PBP2"/>
    <property type="match status" value="1"/>
</dbReference>
<evidence type="ECO:0000256" key="1">
    <source>
        <dbReference type="ARBA" id="ARBA00004141"/>
    </source>
</evidence>
<keyword evidence="5" id="KW-0813">Transport</keyword>
<dbReference type="GO" id="GO:0055085">
    <property type="term" value="P:transmembrane transport"/>
    <property type="evidence" value="ECO:0007669"/>
    <property type="project" value="InterPro"/>
</dbReference>
<evidence type="ECO:0000256" key="4">
    <source>
        <dbReference type="ARBA" id="ARBA00023136"/>
    </source>
</evidence>
<feature type="transmembrane region" description="Helical" evidence="5">
    <location>
        <begin position="296"/>
        <end position="317"/>
    </location>
</feature>